<dbReference type="RefSeq" id="WP_194452825.1">
    <property type="nucleotide sequence ID" value="NZ_CP063849.1"/>
</dbReference>
<dbReference type="SUPFAM" id="SSF159283">
    <property type="entry name" value="Guanosine diphospho-D-mannose pyrophosphorylase/mannose-6-phosphate isomerase linker domain"/>
    <property type="match status" value="1"/>
</dbReference>
<dbReference type="GO" id="GO:0009298">
    <property type="term" value="P:GDP-mannose biosynthetic process"/>
    <property type="evidence" value="ECO:0007669"/>
    <property type="project" value="TreeGrafter"/>
</dbReference>
<feature type="domain" description="Nucleotidyl transferase" evidence="1">
    <location>
        <begin position="4"/>
        <end position="291"/>
    </location>
</feature>
<evidence type="ECO:0000313" key="3">
    <source>
        <dbReference type="EMBL" id="QOY91171.1"/>
    </source>
</evidence>
<dbReference type="Gene3D" id="3.90.550.10">
    <property type="entry name" value="Spore Coat Polysaccharide Biosynthesis Protein SpsA, Chain A"/>
    <property type="match status" value="1"/>
</dbReference>
<dbReference type="PANTHER" id="PTHR46390:SF1">
    <property type="entry name" value="MANNOSE-1-PHOSPHATE GUANYLYLTRANSFERASE"/>
    <property type="match status" value="1"/>
</dbReference>
<reference evidence="3 4" key="1">
    <citation type="submission" date="2020-10" db="EMBL/GenBank/DDBJ databases">
        <title>Complete genome sequence of Paludibaculum fermentans P105T, a facultatively anaerobic acidobacterium capable of dissimilatory Fe(III) reduction.</title>
        <authorList>
            <person name="Dedysh S.N."/>
            <person name="Beletsky A.V."/>
            <person name="Kulichevskaya I.S."/>
            <person name="Mardanov A.V."/>
            <person name="Ravin N.V."/>
        </authorList>
    </citation>
    <scope>NUCLEOTIDE SEQUENCE [LARGE SCALE GENOMIC DNA]</scope>
    <source>
        <strain evidence="3 4">P105</strain>
    </source>
</reference>
<dbReference type="EMBL" id="CP063849">
    <property type="protein sequence ID" value="QOY91171.1"/>
    <property type="molecule type" value="Genomic_DNA"/>
</dbReference>
<dbReference type="InterPro" id="IPR051161">
    <property type="entry name" value="Mannose-6P_isomerase_type2"/>
</dbReference>
<dbReference type="KEGG" id="pfer:IRI77_14845"/>
<dbReference type="CDD" id="cd02509">
    <property type="entry name" value="GDP-M1P_Guanylyltransferase"/>
    <property type="match status" value="1"/>
</dbReference>
<gene>
    <name evidence="3" type="ORF">IRI77_14845</name>
</gene>
<organism evidence="3 4">
    <name type="scientific">Paludibaculum fermentans</name>
    <dbReference type="NCBI Taxonomy" id="1473598"/>
    <lineage>
        <taxon>Bacteria</taxon>
        <taxon>Pseudomonadati</taxon>
        <taxon>Acidobacteriota</taxon>
        <taxon>Terriglobia</taxon>
        <taxon>Bryobacterales</taxon>
        <taxon>Bryobacteraceae</taxon>
        <taxon>Paludibaculum</taxon>
    </lineage>
</organism>
<dbReference type="SUPFAM" id="SSF53448">
    <property type="entry name" value="Nucleotide-diphospho-sugar transferases"/>
    <property type="match status" value="1"/>
</dbReference>
<dbReference type="Pfam" id="PF22640">
    <property type="entry name" value="ManC_GMP_beta-helix"/>
    <property type="match status" value="1"/>
</dbReference>
<dbReference type="InterPro" id="IPR005835">
    <property type="entry name" value="NTP_transferase_dom"/>
</dbReference>
<dbReference type="InterPro" id="IPR049577">
    <property type="entry name" value="GMPP_N"/>
</dbReference>
<sequence length="363" mass="39762">MRYAMILAGGSGVRLWPMSRARQPKQLIPFIGGRSLLQVAADRLEGLVVQDHRYICAAEKQRAMILEGLPGWSDDQFLGEPAGRDTLNAVGYSAAVIAQRDPDAVIAVFTADHLIEPQDEFRRIVGEAFDLVEANPTTLATFGIAPVSAATGYGYLQLGEPLSGAARRVVRFQEKPDLETAQNFLAAGPERYLWNSGMFVWRADTLLDCIRRYEPQIHASLMEIAAAWDGPERAATVERVYPTLKKISIDYAVMEPASRDTTVQVAAVPMPLKWLDVGSWPSFAETCEQDEHANAIGAKSITLDASGNLLASSDPGHLLAMVGCEDLIVIHTPDATMVCRKDRAEDIKKLHALLGERFGAEYL</sequence>
<evidence type="ECO:0000259" key="2">
    <source>
        <dbReference type="Pfam" id="PF22640"/>
    </source>
</evidence>
<keyword evidence="4" id="KW-1185">Reference proteome</keyword>
<proteinExistence type="predicted"/>
<dbReference type="PANTHER" id="PTHR46390">
    <property type="entry name" value="MANNOSE-1-PHOSPHATE GUANYLYLTRANSFERASE"/>
    <property type="match status" value="1"/>
</dbReference>
<feature type="domain" description="MannoseP isomerase/GMP-like beta-helix" evidence="2">
    <location>
        <begin position="300"/>
        <end position="350"/>
    </location>
</feature>
<keyword evidence="3" id="KW-0808">Transferase</keyword>
<dbReference type="Proteomes" id="UP000593892">
    <property type="component" value="Chromosome"/>
</dbReference>
<evidence type="ECO:0000259" key="1">
    <source>
        <dbReference type="Pfam" id="PF00483"/>
    </source>
</evidence>
<dbReference type="InterPro" id="IPR029044">
    <property type="entry name" value="Nucleotide-diphossugar_trans"/>
</dbReference>
<protein>
    <submittedName>
        <fullName evidence="3">NTP transferase domain-containing protein</fullName>
    </submittedName>
</protein>
<dbReference type="InterPro" id="IPR054566">
    <property type="entry name" value="ManC/GMP-like_b-helix"/>
</dbReference>
<accession>A0A7S7NWN2</accession>
<name>A0A7S7NWN2_PALFE</name>
<dbReference type="AlphaFoldDB" id="A0A7S7NWN2"/>
<evidence type="ECO:0000313" key="4">
    <source>
        <dbReference type="Proteomes" id="UP000593892"/>
    </source>
</evidence>
<dbReference type="GO" id="GO:0004475">
    <property type="term" value="F:mannose-1-phosphate guanylyltransferase (GTP) activity"/>
    <property type="evidence" value="ECO:0007669"/>
    <property type="project" value="InterPro"/>
</dbReference>
<dbReference type="Pfam" id="PF00483">
    <property type="entry name" value="NTP_transferase"/>
    <property type="match status" value="1"/>
</dbReference>